<protein>
    <submittedName>
        <fullName evidence="1">Uncharacterized protein</fullName>
    </submittedName>
</protein>
<dbReference type="EMBL" id="KI658392">
    <property type="protein sequence ID" value="ETN82758.1"/>
    <property type="molecule type" value="Genomic_DNA"/>
</dbReference>
<dbReference type="AlphaFoldDB" id="W2TM01"/>
<gene>
    <name evidence="1" type="ORF">NECAME_07816</name>
</gene>
<sequence length="172" mass="19681">MTNAVDGIITQVRKEDIDKNGDYIGPMSIKEANEYVKKEERSRDDEGLRNLKRFEKRTKHEDPELNLPSRSIPEMITVRTETTLLCAVSVFGFGLILEWRQSWLMSAKVIHYANALHCNRSQQRPTKLRSAGLAPLVRSRRRFLSKNLFSEPHNSHVRILAGYGAAIGARFT</sequence>
<name>W2TM01_NECAM</name>
<proteinExistence type="predicted"/>
<reference evidence="2" key="1">
    <citation type="journal article" date="2014" name="Nat. Genet.">
        <title>Genome of the human hookworm Necator americanus.</title>
        <authorList>
            <person name="Tang Y.T."/>
            <person name="Gao X."/>
            <person name="Rosa B.A."/>
            <person name="Abubucker S."/>
            <person name="Hallsworth-Pepin K."/>
            <person name="Martin J."/>
            <person name="Tyagi R."/>
            <person name="Heizer E."/>
            <person name="Zhang X."/>
            <person name="Bhonagiri-Palsikar V."/>
            <person name="Minx P."/>
            <person name="Warren W.C."/>
            <person name="Wang Q."/>
            <person name="Zhan B."/>
            <person name="Hotez P.J."/>
            <person name="Sternberg P.W."/>
            <person name="Dougall A."/>
            <person name="Gaze S.T."/>
            <person name="Mulvenna J."/>
            <person name="Sotillo J."/>
            <person name="Ranganathan S."/>
            <person name="Rabelo E.M."/>
            <person name="Wilson R.K."/>
            <person name="Felgner P.L."/>
            <person name="Bethony J."/>
            <person name="Hawdon J.M."/>
            <person name="Gasser R.B."/>
            <person name="Loukas A."/>
            <person name="Mitreva M."/>
        </authorList>
    </citation>
    <scope>NUCLEOTIDE SEQUENCE [LARGE SCALE GENOMIC DNA]</scope>
</reference>
<evidence type="ECO:0000313" key="2">
    <source>
        <dbReference type="Proteomes" id="UP000053676"/>
    </source>
</evidence>
<dbReference type="OrthoDB" id="10604150at2759"/>
<evidence type="ECO:0000313" key="1">
    <source>
        <dbReference type="EMBL" id="ETN82758.1"/>
    </source>
</evidence>
<organism evidence="1 2">
    <name type="scientific">Necator americanus</name>
    <name type="common">Human hookworm</name>
    <dbReference type="NCBI Taxonomy" id="51031"/>
    <lineage>
        <taxon>Eukaryota</taxon>
        <taxon>Metazoa</taxon>
        <taxon>Ecdysozoa</taxon>
        <taxon>Nematoda</taxon>
        <taxon>Chromadorea</taxon>
        <taxon>Rhabditida</taxon>
        <taxon>Rhabditina</taxon>
        <taxon>Rhabditomorpha</taxon>
        <taxon>Strongyloidea</taxon>
        <taxon>Ancylostomatidae</taxon>
        <taxon>Bunostominae</taxon>
        <taxon>Necator</taxon>
    </lineage>
</organism>
<accession>W2TM01</accession>
<dbReference type="Proteomes" id="UP000053676">
    <property type="component" value="Unassembled WGS sequence"/>
</dbReference>
<keyword evidence="2" id="KW-1185">Reference proteome</keyword>
<dbReference type="KEGG" id="nai:NECAME_07816"/>